<dbReference type="EMBL" id="JASCZI010031866">
    <property type="protein sequence ID" value="MED6127566.1"/>
    <property type="molecule type" value="Genomic_DNA"/>
</dbReference>
<feature type="compositionally biased region" description="Acidic residues" evidence="1">
    <location>
        <begin position="107"/>
        <end position="126"/>
    </location>
</feature>
<feature type="compositionally biased region" description="Polar residues" evidence="1">
    <location>
        <begin position="77"/>
        <end position="87"/>
    </location>
</feature>
<accession>A0ABU6RTV7</accession>
<feature type="region of interest" description="Disordered" evidence="1">
    <location>
        <begin position="1"/>
        <end position="139"/>
    </location>
</feature>
<gene>
    <name evidence="2" type="ORF">PIB30_089232</name>
</gene>
<evidence type="ECO:0000313" key="3">
    <source>
        <dbReference type="Proteomes" id="UP001341840"/>
    </source>
</evidence>
<sequence length="139" mass="15174">DFVNPTITSPKLAALRAQACPLSPTPSRPPKKRPTPTISLVPPPATRRQTAQIFVKPVWKRSMRLADRGGPSKVASKESTPIANSNDPEPEKKLEDTIPEVVKMDEASEEDPEEDPEWEKEEEEDPSVGSCNGPPLAAL</sequence>
<organism evidence="2 3">
    <name type="scientific">Stylosanthes scabra</name>
    <dbReference type="NCBI Taxonomy" id="79078"/>
    <lineage>
        <taxon>Eukaryota</taxon>
        <taxon>Viridiplantae</taxon>
        <taxon>Streptophyta</taxon>
        <taxon>Embryophyta</taxon>
        <taxon>Tracheophyta</taxon>
        <taxon>Spermatophyta</taxon>
        <taxon>Magnoliopsida</taxon>
        <taxon>eudicotyledons</taxon>
        <taxon>Gunneridae</taxon>
        <taxon>Pentapetalae</taxon>
        <taxon>rosids</taxon>
        <taxon>fabids</taxon>
        <taxon>Fabales</taxon>
        <taxon>Fabaceae</taxon>
        <taxon>Papilionoideae</taxon>
        <taxon>50 kb inversion clade</taxon>
        <taxon>dalbergioids sensu lato</taxon>
        <taxon>Dalbergieae</taxon>
        <taxon>Pterocarpus clade</taxon>
        <taxon>Stylosanthes</taxon>
    </lineage>
</organism>
<feature type="compositionally biased region" description="Basic and acidic residues" evidence="1">
    <location>
        <begin position="89"/>
        <end position="106"/>
    </location>
</feature>
<proteinExistence type="predicted"/>
<name>A0ABU6RTV7_9FABA</name>
<protein>
    <submittedName>
        <fullName evidence="2">Uncharacterized protein</fullName>
    </submittedName>
</protein>
<feature type="non-terminal residue" evidence="2">
    <location>
        <position position="1"/>
    </location>
</feature>
<evidence type="ECO:0000313" key="2">
    <source>
        <dbReference type="EMBL" id="MED6127566.1"/>
    </source>
</evidence>
<reference evidence="2 3" key="1">
    <citation type="journal article" date="2023" name="Plants (Basel)">
        <title>Bridging the Gap: Combining Genomics and Transcriptomics Approaches to Understand Stylosanthes scabra, an Orphan Legume from the Brazilian Caatinga.</title>
        <authorList>
            <person name="Ferreira-Neto J.R.C."/>
            <person name="da Silva M.D."/>
            <person name="Binneck E."/>
            <person name="de Melo N.F."/>
            <person name="da Silva R.H."/>
            <person name="de Melo A.L.T.M."/>
            <person name="Pandolfi V."/>
            <person name="Bustamante F.O."/>
            <person name="Brasileiro-Vidal A.C."/>
            <person name="Benko-Iseppon A.M."/>
        </authorList>
    </citation>
    <scope>NUCLEOTIDE SEQUENCE [LARGE SCALE GENOMIC DNA]</scope>
    <source>
        <tissue evidence="2">Leaves</tissue>
    </source>
</reference>
<evidence type="ECO:0000256" key="1">
    <source>
        <dbReference type="SAM" id="MobiDB-lite"/>
    </source>
</evidence>
<keyword evidence="3" id="KW-1185">Reference proteome</keyword>
<comment type="caution">
    <text evidence="2">The sequence shown here is derived from an EMBL/GenBank/DDBJ whole genome shotgun (WGS) entry which is preliminary data.</text>
</comment>
<dbReference type="Proteomes" id="UP001341840">
    <property type="component" value="Unassembled WGS sequence"/>
</dbReference>